<comment type="caution">
    <text evidence="1">The sequence shown here is derived from an EMBL/GenBank/DDBJ whole genome shotgun (WGS) entry which is preliminary data.</text>
</comment>
<dbReference type="EMBL" id="LRPU01000231">
    <property type="protein sequence ID" value="KXA04355.1"/>
    <property type="molecule type" value="Genomic_DNA"/>
</dbReference>
<feature type="non-terminal residue" evidence="1">
    <location>
        <position position="72"/>
    </location>
</feature>
<dbReference type="Pfam" id="PF01663">
    <property type="entry name" value="Phosphodiest"/>
    <property type="match status" value="1"/>
</dbReference>
<reference evidence="1 2" key="1">
    <citation type="submission" date="2016-01" db="EMBL/GenBank/DDBJ databases">
        <authorList>
            <person name="Oliw E.H."/>
        </authorList>
    </citation>
    <scope>NUCLEOTIDE SEQUENCE [LARGE SCALE GENOMIC DNA]</scope>
    <source>
        <strain evidence="1 2">MJR7757A</strain>
    </source>
</reference>
<evidence type="ECO:0000313" key="2">
    <source>
        <dbReference type="Proteomes" id="UP000070646"/>
    </source>
</evidence>
<dbReference type="Gene3D" id="3.40.720.10">
    <property type="entry name" value="Alkaline Phosphatase, subunit A"/>
    <property type="match status" value="1"/>
</dbReference>
<dbReference type="InterPro" id="IPR017850">
    <property type="entry name" value="Alkaline_phosphatase_core_sf"/>
</dbReference>
<gene>
    <name evidence="1" type="ORF">HMPREF3222_03201</name>
</gene>
<evidence type="ECO:0000313" key="1">
    <source>
        <dbReference type="EMBL" id="KXA04355.1"/>
    </source>
</evidence>
<dbReference type="InterPro" id="IPR002591">
    <property type="entry name" value="Phosphodiest/P_Trfase"/>
</dbReference>
<dbReference type="SUPFAM" id="SSF53649">
    <property type="entry name" value="Alkaline phosphatase-like"/>
    <property type="match status" value="1"/>
</dbReference>
<dbReference type="GO" id="GO:0016787">
    <property type="term" value="F:hydrolase activity"/>
    <property type="evidence" value="ECO:0007669"/>
    <property type="project" value="UniProtKB-ARBA"/>
</dbReference>
<dbReference type="Proteomes" id="UP000070646">
    <property type="component" value="Unassembled WGS sequence"/>
</dbReference>
<accession>A0A133MJX1</accession>
<protein>
    <recommendedName>
        <fullName evidence="3">Alkaline phosphatase family protein</fullName>
    </recommendedName>
</protein>
<dbReference type="PANTHER" id="PTHR10151:SF120">
    <property type="entry name" value="BIS(5'-ADENOSYL)-TRIPHOSPHATASE"/>
    <property type="match status" value="1"/>
</dbReference>
<dbReference type="AlphaFoldDB" id="A0A133MJX1"/>
<dbReference type="PATRIC" id="fig|1502.174.peg.3235"/>
<sequence>MIIRMNNKYMVVISLDAVSSKDIEIMKELPNISKLMKEGALIKNIETIYPSLTYPAHVSIITGKYPVNHGIT</sequence>
<dbReference type="PANTHER" id="PTHR10151">
    <property type="entry name" value="ECTONUCLEOTIDE PYROPHOSPHATASE/PHOSPHODIESTERASE"/>
    <property type="match status" value="1"/>
</dbReference>
<organism evidence="1 2">
    <name type="scientific">Clostridium perfringens</name>
    <dbReference type="NCBI Taxonomy" id="1502"/>
    <lineage>
        <taxon>Bacteria</taxon>
        <taxon>Bacillati</taxon>
        <taxon>Bacillota</taxon>
        <taxon>Clostridia</taxon>
        <taxon>Eubacteriales</taxon>
        <taxon>Clostridiaceae</taxon>
        <taxon>Clostridium</taxon>
    </lineage>
</organism>
<proteinExistence type="predicted"/>
<evidence type="ECO:0008006" key="3">
    <source>
        <dbReference type="Google" id="ProtNLM"/>
    </source>
</evidence>
<name>A0A133MJX1_CLOPF</name>